<proteinExistence type="predicted"/>
<dbReference type="Proteomes" id="UP000744676">
    <property type="component" value="Unassembled WGS sequence"/>
</dbReference>
<organism evidence="1 2">
    <name type="scientific">Geotrichum galactomycetum</name>
    <dbReference type="NCBI Taxonomy" id="27317"/>
    <lineage>
        <taxon>Eukaryota</taxon>
        <taxon>Fungi</taxon>
        <taxon>Dikarya</taxon>
        <taxon>Ascomycota</taxon>
        <taxon>Saccharomycotina</taxon>
        <taxon>Dipodascomycetes</taxon>
        <taxon>Dipodascales</taxon>
        <taxon>Dipodascaceae</taxon>
        <taxon>Geotrichum</taxon>
    </lineage>
</organism>
<name>A0ACB6V3R5_9ASCO</name>
<sequence length="547" mass="62358">MSHPTSVMDLQVGFDGIDQQIVAFTPQHTNPIIACCNCGKPMEANGLVMCPDCIRQSVDITEGIQKSGELTFCKQCGKLHNPPSHWLFAPPESRELLAACLKRLKGLSKVRLLDARFIWTEPHSRRIKLKIKVQGEAEAYQNTLVQQSFEVEFVEATAMCPACAKSYTANTWVASVQVRQKVAHKRTFFYLEQLILKNHAHKDTISIEEDKEGLNFFYSERKHAIKMVDFLSGIVPIKSKSSEEFISQDTHTSKKTFKFTFFVEIVPICKDDLVVLPKKVAGSLGFQNRLVLCNKIANTVHFLDPLTLKTGELTANNYWRTPFESLATSKTVIEFMVLDVEPVGPGYGNLQLADITVARTSDLGVNDTTYYVRSHLGRILHPGDNVLGYYLVTTNFNHELWDGLDQDRVAEVVLVKKAFPVTAKRNKGRNWKLKRMANEYNERQAHQDAMVQQGKRKDDASADRQNRDYEEFLQELEEDPELRTEVDLYRRFVDPADDNNDDDNDDDDDDGDLPEVNLEELKIDEDEELEVFVKNQKAEEVDKSSKR</sequence>
<dbReference type="EMBL" id="QVQA01000075">
    <property type="protein sequence ID" value="KAF5097026.1"/>
    <property type="molecule type" value="Genomic_DNA"/>
</dbReference>
<evidence type="ECO:0000313" key="1">
    <source>
        <dbReference type="EMBL" id="KAF5097026.1"/>
    </source>
</evidence>
<accession>A0ACB6V3R5</accession>
<reference evidence="1 2" key="1">
    <citation type="journal article" date="2020" name="Front. Microbiol.">
        <title>Phenotypic and Genetic Characterization of the Cheese Ripening Yeast Geotrichum candidum.</title>
        <authorList>
            <person name="Perkins V."/>
            <person name="Vignola S."/>
            <person name="Lessard M.H."/>
            <person name="Plante P.L."/>
            <person name="Corbeil J."/>
            <person name="Dugat-Bony E."/>
            <person name="Frenette M."/>
            <person name="Labrie S."/>
        </authorList>
    </citation>
    <scope>NUCLEOTIDE SEQUENCE [LARGE SCALE GENOMIC DNA]</scope>
    <source>
        <strain evidence="1 2">LMA-1147</strain>
    </source>
</reference>
<gene>
    <name evidence="1" type="ORF">D0Z00_002552</name>
</gene>
<comment type="caution">
    <text evidence="1">The sequence shown here is derived from an EMBL/GenBank/DDBJ whole genome shotgun (WGS) entry which is preliminary data.</text>
</comment>
<keyword evidence="2" id="KW-1185">Reference proteome</keyword>
<protein>
    <submittedName>
        <fullName evidence="1">Uncharacterized protein</fullName>
    </submittedName>
</protein>
<evidence type="ECO:0000313" key="2">
    <source>
        <dbReference type="Proteomes" id="UP000744676"/>
    </source>
</evidence>